<name>A0A934KL46_9BACT</name>
<keyword evidence="4 8" id="KW-0547">Nucleotide-binding</keyword>
<dbReference type="SUPFAM" id="SSF53448">
    <property type="entry name" value="Nucleotide-diphospho-sugar transferases"/>
    <property type="match status" value="1"/>
</dbReference>
<dbReference type="CDD" id="cd02503">
    <property type="entry name" value="MobA"/>
    <property type="match status" value="1"/>
</dbReference>
<keyword evidence="3 8" id="KW-0479">Metal-binding</keyword>
<keyword evidence="7 8" id="KW-0501">Molybdenum cofactor biosynthesis</keyword>
<accession>A0A934KL46</accession>
<sequence>MAEAESSRPAAATLLLLAGGGSRRMGSPKALLPWQDSTLLEWLARRLAPGFTRLLVSAAQPSQVPASLHPHTVIDQRPGEGPLAGLVAGLQAARDQPLLAVACDMPNVTPALLSRLLDALRGWEAAVPRLAGRPQPTCAAYQPAALGPLAAALQQRRLTLSDAVAGLSVNWLDHEEPSLFENLNTPADYRRLFDAMRYGR</sequence>
<evidence type="ECO:0000256" key="2">
    <source>
        <dbReference type="ARBA" id="ARBA00022679"/>
    </source>
</evidence>
<keyword evidence="1 8" id="KW-0963">Cytoplasm</keyword>
<evidence type="ECO:0000256" key="6">
    <source>
        <dbReference type="ARBA" id="ARBA00023134"/>
    </source>
</evidence>
<proteinExistence type="inferred from homology"/>
<dbReference type="InterPro" id="IPR025877">
    <property type="entry name" value="MobA-like_NTP_Trfase"/>
</dbReference>
<evidence type="ECO:0000256" key="1">
    <source>
        <dbReference type="ARBA" id="ARBA00022490"/>
    </source>
</evidence>
<evidence type="ECO:0000256" key="5">
    <source>
        <dbReference type="ARBA" id="ARBA00022842"/>
    </source>
</evidence>
<feature type="binding site" evidence="8">
    <location>
        <position position="104"/>
    </location>
    <ligand>
        <name>Mg(2+)</name>
        <dbReference type="ChEBI" id="CHEBI:18420"/>
    </ligand>
</feature>
<keyword evidence="6 8" id="KW-0342">GTP-binding</keyword>
<feature type="binding site" evidence="8">
    <location>
        <position position="104"/>
    </location>
    <ligand>
        <name>GTP</name>
        <dbReference type="ChEBI" id="CHEBI:37565"/>
    </ligand>
</feature>
<comment type="cofactor">
    <cofactor evidence="8">
        <name>Mg(2+)</name>
        <dbReference type="ChEBI" id="CHEBI:18420"/>
    </cofactor>
</comment>
<feature type="binding site" evidence="8">
    <location>
        <begin position="17"/>
        <end position="19"/>
    </location>
    <ligand>
        <name>GTP</name>
        <dbReference type="ChEBI" id="CHEBI:37565"/>
    </ligand>
</feature>
<evidence type="ECO:0000256" key="3">
    <source>
        <dbReference type="ARBA" id="ARBA00022723"/>
    </source>
</evidence>
<comment type="function">
    <text evidence="8">Transfers a GMP moiety from GTP to Mo-molybdopterin (Mo-MPT) cofactor (Moco or molybdenum cofactor) to form Mo-molybdopterin guanine dinucleotide (Mo-MGD) cofactor.</text>
</comment>
<comment type="caution">
    <text evidence="8">Lacks conserved residue(s) required for the propagation of feature annotation.</text>
</comment>
<dbReference type="InterPro" id="IPR029044">
    <property type="entry name" value="Nucleotide-diphossugar_trans"/>
</dbReference>
<dbReference type="RefSeq" id="WP_338181025.1">
    <property type="nucleotide sequence ID" value="NZ_JAEKNQ010000051.1"/>
</dbReference>
<dbReference type="PANTHER" id="PTHR19136:SF81">
    <property type="entry name" value="MOLYBDENUM COFACTOR GUANYLYLTRANSFERASE"/>
    <property type="match status" value="1"/>
</dbReference>
<dbReference type="GO" id="GO:0046872">
    <property type="term" value="F:metal ion binding"/>
    <property type="evidence" value="ECO:0007669"/>
    <property type="project" value="UniProtKB-KW"/>
</dbReference>
<dbReference type="Gene3D" id="3.90.550.10">
    <property type="entry name" value="Spore Coat Polysaccharide Biosynthesis Protein SpsA, Chain A"/>
    <property type="match status" value="1"/>
</dbReference>
<reference evidence="10 11" key="1">
    <citation type="submission" date="2020-10" db="EMBL/GenBank/DDBJ databases">
        <title>Ca. Dormibacterota MAGs.</title>
        <authorList>
            <person name="Montgomery K."/>
        </authorList>
    </citation>
    <scope>NUCLEOTIDE SEQUENCE [LARGE SCALE GENOMIC DNA]</scope>
    <source>
        <strain evidence="10">SC8811_S16_3</strain>
    </source>
</reference>
<dbReference type="EC" id="2.7.7.77" evidence="8"/>
<dbReference type="AlphaFoldDB" id="A0A934KL46"/>
<feature type="domain" description="MobA-like NTP transferase" evidence="9">
    <location>
        <begin position="15"/>
        <end position="158"/>
    </location>
</feature>
<dbReference type="InterPro" id="IPR013482">
    <property type="entry name" value="Molybde_CF_guanTrfase"/>
</dbReference>
<dbReference type="GO" id="GO:0006777">
    <property type="term" value="P:Mo-molybdopterin cofactor biosynthetic process"/>
    <property type="evidence" value="ECO:0007669"/>
    <property type="project" value="UniProtKB-KW"/>
</dbReference>
<evidence type="ECO:0000313" key="10">
    <source>
        <dbReference type="EMBL" id="MBJ7604050.1"/>
    </source>
</evidence>
<dbReference type="HAMAP" id="MF_00316">
    <property type="entry name" value="MobA"/>
    <property type="match status" value="1"/>
</dbReference>
<evidence type="ECO:0000259" key="9">
    <source>
        <dbReference type="Pfam" id="PF12804"/>
    </source>
</evidence>
<keyword evidence="2 8" id="KW-0808">Transferase</keyword>
<organism evidence="10 11">
    <name type="scientific">Candidatus Dormiibacter inghamiae</name>
    <dbReference type="NCBI Taxonomy" id="3127013"/>
    <lineage>
        <taxon>Bacteria</taxon>
        <taxon>Bacillati</taxon>
        <taxon>Candidatus Dormiibacterota</taxon>
        <taxon>Candidatus Dormibacteria</taxon>
        <taxon>Candidatus Dormibacterales</taxon>
        <taxon>Candidatus Dormibacteraceae</taxon>
        <taxon>Candidatus Dormiibacter</taxon>
    </lineage>
</organism>
<evidence type="ECO:0000313" key="11">
    <source>
        <dbReference type="Proteomes" id="UP000620075"/>
    </source>
</evidence>
<comment type="subcellular location">
    <subcellularLocation>
        <location evidence="8">Cytoplasm</location>
    </subcellularLocation>
</comment>
<evidence type="ECO:0000256" key="7">
    <source>
        <dbReference type="ARBA" id="ARBA00023150"/>
    </source>
</evidence>
<comment type="similarity">
    <text evidence="8">Belongs to the MobA family.</text>
</comment>
<keyword evidence="10" id="KW-0548">Nucleotidyltransferase</keyword>
<dbReference type="GO" id="GO:0061603">
    <property type="term" value="F:molybdenum cofactor guanylyltransferase activity"/>
    <property type="evidence" value="ECO:0007669"/>
    <property type="project" value="UniProtKB-EC"/>
</dbReference>
<dbReference type="GO" id="GO:0005525">
    <property type="term" value="F:GTP binding"/>
    <property type="evidence" value="ECO:0007669"/>
    <property type="project" value="UniProtKB-UniRule"/>
</dbReference>
<comment type="catalytic activity">
    <reaction evidence="8">
        <text>Mo-molybdopterin + GTP + H(+) = Mo-molybdopterin guanine dinucleotide + diphosphate</text>
        <dbReference type="Rhea" id="RHEA:34243"/>
        <dbReference type="ChEBI" id="CHEBI:15378"/>
        <dbReference type="ChEBI" id="CHEBI:33019"/>
        <dbReference type="ChEBI" id="CHEBI:37565"/>
        <dbReference type="ChEBI" id="CHEBI:71302"/>
        <dbReference type="ChEBI" id="CHEBI:71310"/>
        <dbReference type="EC" id="2.7.7.77"/>
    </reaction>
</comment>
<dbReference type="PANTHER" id="PTHR19136">
    <property type="entry name" value="MOLYBDENUM COFACTOR GUANYLYLTRANSFERASE"/>
    <property type="match status" value="1"/>
</dbReference>
<dbReference type="EMBL" id="JAEKNQ010000051">
    <property type="protein sequence ID" value="MBJ7604050.1"/>
    <property type="molecule type" value="Genomic_DNA"/>
</dbReference>
<comment type="caution">
    <text evidence="10">The sequence shown here is derived from an EMBL/GenBank/DDBJ whole genome shotgun (WGS) entry which is preliminary data.</text>
</comment>
<dbReference type="GO" id="GO:0005737">
    <property type="term" value="C:cytoplasm"/>
    <property type="evidence" value="ECO:0007669"/>
    <property type="project" value="UniProtKB-SubCell"/>
</dbReference>
<dbReference type="Proteomes" id="UP000620075">
    <property type="component" value="Unassembled WGS sequence"/>
</dbReference>
<feature type="binding site" evidence="8">
    <location>
        <position position="75"/>
    </location>
    <ligand>
        <name>GTP</name>
        <dbReference type="ChEBI" id="CHEBI:37565"/>
    </ligand>
</feature>
<evidence type="ECO:0000256" key="4">
    <source>
        <dbReference type="ARBA" id="ARBA00022741"/>
    </source>
</evidence>
<protein>
    <recommendedName>
        <fullName evidence="8">Probable molybdenum cofactor guanylyltransferase</fullName>
        <shortName evidence="8">MoCo guanylyltransferase</shortName>
        <ecNumber evidence="8">2.7.7.77</ecNumber>
    </recommendedName>
    <alternativeName>
        <fullName evidence="8">GTP:molybdopterin guanylyltransferase</fullName>
    </alternativeName>
    <alternativeName>
        <fullName evidence="8">Mo-MPT guanylyltransferase</fullName>
    </alternativeName>
    <alternativeName>
        <fullName evidence="8">Molybdopterin guanylyltransferase</fullName>
    </alternativeName>
    <alternativeName>
        <fullName evidence="8">Molybdopterin-guanine dinucleotide synthase</fullName>
        <shortName evidence="8">MGD synthase</shortName>
    </alternativeName>
</protein>
<comment type="domain">
    <text evidence="8">The N-terminal domain determines nucleotide recognition and specific binding, while the C-terminal domain determines the specific binding to the target protein.</text>
</comment>
<keyword evidence="5 8" id="KW-0460">Magnesium</keyword>
<dbReference type="Pfam" id="PF12804">
    <property type="entry name" value="NTP_transf_3"/>
    <property type="match status" value="1"/>
</dbReference>
<evidence type="ECO:0000256" key="8">
    <source>
        <dbReference type="HAMAP-Rule" id="MF_00316"/>
    </source>
</evidence>
<gene>
    <name evidence="8" type="primary">mobA</name>
    <name evidence="10" type="ORF">JF888_12790</name>
</gene>
<feature type="binding site" evidence="8">
    <location>
        <position position="29"/>
    </location>
    <ligand>
        <name>GTP</name>
        <dbReference type="ChEBI" id="CHEBI:37565"/>
    </ligand>
</feature>